<accession>A0A2S6NGS0</accession>
<evidence type="ECO:0000256" key="1">
    <source>
        <dbReference type="SAM" id="Coils"/>
    </source>
</evidence>
<comment type="caution">
    <text evidence="4">The sequence shown here is derived from an EMBL/GenBank/DDBJ whole genome shotgun (WGS) entry which is preliminary data.</text>
</comment>
<keyword evidence="5" id="KW-1185">Reference proteome</keyword>
<dbReference type="Pfam" id="PF03050">
    <property type="entry name" value="DDE_Tnp_IS66"/>
    <property type="match status" value="1"/>
</dbReference>
<feature type="domain" description="Transposase IS66 central" evidence="3">
    <location>
        <begin position="186"/>
        <end position="262"/>
    </location>
</feature>
<evidence type="ECO:0000256" key="2">
    <source>
        <dbReference type="SAM" id="MobiDB-lite"/>
    </source>
</evidence>
<gene>
    <name evidence="4" type="ORF">CCS01_13340</name>
</gene>
<organism evidence="4 5">
    <name type="scientific">Rhodopila globiformis</name>
    <name type="common">Rhodopseudomonas globiformis</name>
    <dbReference type="NCBI Taxonomy" id="1071"/>
    <lineage>
        <taxon>Bacteria</taxon>
        <taxon>Pseudomonadati</taxon>
        <taxon>Pseudomonadota</taxon>
        <taxon>Alphaproteobacteria</taxon>
        <taxon>Acetobacterales</taxon>
        <taxon>Acetobacteraceae</taxon>
        <taxon>Rhodopila</taxon>
    </lineage>
</organism>
<reference evidence="4 5" key="1">
    <citation type="journal article" date="2018" name="Arch. Microbiol.">
        <title>New insights into the metabolic potential of the phototrophic purple bacterium Rhodopila globiformis DSM 161(T) from its draft genome sequence and evidence for a vanadium-dependent nitrogenase.</title>
        <authorList>
            <person name="Imhoff J.F."/>
            <person name="Rahn T."/>
            <person name="Kunzel S."/>
            <person name="Neulinger S.C."/>
        </authorList>
    </citation>
    <scope>NUCLEOTIDE SEQUENCE [LARGE SCALE GENOMIC DNA]</scope>
    <source>
        <strain evidence="4 5">DSM 161</strain>
    </source>
</reference>
<proteinExistence type="predicted"/>
<evidence type="ECO:0000313" key="4">
    <source>
        <dbReference type="EMBL" id="PPQ33845.1"/>
    </source>
</evidence>
<dbReference type="PANTHER" id="PTHR33678">
    <property type="entry name" value="BLL1576 PROTEIN"/>
    <property type="match status" value="1"/>
</dbReference>
<dbReference type="Proteomes" id="UP000239724">
    <property type="component" value="Unassembled WGS sequence"/>
</dbReference>
<dbReference type="EMBL" id="NHRY01000137">
    <property type="protein sequence ID" value="PPQ33845.1"/>
    <property type="molecule type" value="Genomic_DNA"/>
</dbReference>
<sequence length="344" mass="36493">MTHMPARIGLEPDFRDGLLQQVQDENAALHAANDRLRAENERLRGEGSAKDAQIKRQQAEIAALQARLGRPKKTPRNSSLPPSQAVKPNASGLPAATPAHPRRGHPGAHRPLCDNPTAVKDMRAGTCPHCAADLSGVEQSAGETYDHVEIPLAPAVITRVILRRGTCPCCRQAFIAEPPPGTEPGSPFGENLRARVVHLRQCHAVSYERLASVLDVQFGVRLSEGALAAILKAAAPAFAAQVAPIRRRLLAGTVIGSDETRFAWARPIGGCGCSRTPTVAASSSNRGATRMWSSASSAACGRASGSPTVWARRPAGAKSTKPAWRITPTSGLCRLSPASWPGRR</sequence>
<keyword evidence="1" id="KW-0175">Coiled coil</keyword>
<name>A0A2S6NGS0_RHOGL</name>
<feature type="region of interest" description="Disordered" evidence="2">
    <location>
        <begin position="66"/>
        <end position="117"/>
    </location>
</feature>
<evidence type="ECO:0000313" key="5">
    <source>
        <dbReference type="Proteomes" id="UP000239724"/>
    </source>
</evidence>
<protein>
    <recommendedName>
        <fullName evidence="3">Transposase IS66 central domain-containing protein</fullName>
    </recommendedName>
</protein>
<dbReference type="AlphaFoldDB" id="A0A2S6NGS0"/>
<evidence type="ECO:0000259" key="3">
    <source>
        <dbReference type="Pfam" id="PF03050"/>
    </source>
</evidence>
<dbReference type="InterPro" id="IPR052344">
    <property type="entry name" value="Transposase-related"/>
</dbReference>
<feature type="coiled-coil region" evidence="1">
    <location>
        <begin position="19"/>
        <end position="46"/>
    </location>
</feature>
<dbReference type="InterPro" id="IPR004291">
    <property type="entry name" value="Transposase_IS66_central"/>
</dbReference>